<protein>
    <submittedName>
        <fullName evidence="1">Uncharacterized protein</fullName>
    </submittedName>
</protein>
<name>A0ABT7THT1_9MICO</name>
<reference evidence="1 2" key="1">
    <citation type="submission" date="2023-06" db="EMBL/GenBank/DDBJ databases">
        <authorList>
            <person name="Feng G."/>
            <person name="Li J."/>
            <person name="Zhu H."/>
        </authorList>
    </citation>
    <scope>NUCLEOTIDE SEQUENCE [LARGE SCALE GENOMIC DNA]</scope>
    <source>
        <strain evidence="1 2">RHCJP20</strain>
    </source>
</reference>
<comment type="caution">
    <text evidence="1">The sequence shown here is derived from an EMBL/GenBank/DDBJ whole genome shotgun (WGS) entry which is preliminary data.</text>
</comment>
<dbReference type="RefSeq" id="WP_289470117.1">
    <property type="nucleotide sequence ID" value="NZ_JAUCMM010000004.1"/>
</dbReference>
<evidence type="ECO:0000313" key="1">
    <source>
        <dbReference type="EMBL" id="MDM7888497.1"/>
    </source>
</evidence>
<keyword evidence="2" id="KW-1185">Reference proteome</keyword>
<accession>A0ABT7THT1</accession>
<organism evidence="1 2">
    <name type="scientific">Curtobacterium subtropicum</name>
    <dbReference type="NCBI Taxonomy" id="3055138"/>
    <lineage>
        <taxon>Bacteria</taxon>
        <taxon>Bacillati</taxon>
        <taxon>Actinomycetota</taxon>
        <taxon>Actinomycetes</taxon>
        <taxon>Micrococcales</taxon>
        <taxon>Microbacteriaceae</taxon>
        <taxon>Curtobacterium</taxon>
    </lineage>
</organism>
<sequence length="60" mass="6409">MKIISSPSRGAALVGPGYFRGLNEESLAAAKILYGDPQPGNDRQFDLWRAMSLQGTTPAS</sequence>
<evidence type="ECO:0000313" key="2">
    <source>
        <dbReference type="Proteomes" id="UP001235720"/>
    </source>
</evidence>
<dbReference type="Proteomes" id="UP001235720">
    <property type="component" value="Unassembled WGS sequence"/>
</dbReference>
<proteinExistence type="predicted"/>
<dbReference type="EMBL" id="JAUCMM010000004">
    <property type="protein sequence ID" value="MDM7888497.1"/>
    <property type="molecule type" value="Genomic_DNA"/>
</dbReference>
<gene>
    <name evidence="1" type="ORF">QUG98_08515</name>
</gene>